<dbReference type="InParanoid" id="D6RP68"/>
<dbReference type="GeneID" id="9378645"/>
<evidence type="ECO:0000256" key="7">
    <source>
        <dbReference type="ARBA" id="ARBA00023180"/>
    </source>
</evidence>
<keyword evidence="11" id="KW-1185">Reference proteome</keyword>
<evidence type="ECO:0000256" key="5">
    <source>
        <dbReference type="ARBA" id="ARBA00022989"/>
    </source>
</evidence>
<dbReference type="GO" id="GO:0097363">
    <property type="term" value="F:protein O-acetylglucosaminyltransferase activity"/>
    <property type="evidence" value="ECO:0007669"/>
    <property type="project" value="TreeGrafter"/>
</dbReference>
<dbReference type="AlphaFoldDB" id="D6RP68"/>
<dbReference type="OrthoDB" id="529273at2759"/>
<evidence type="ECO:0000313" key="11">
    <source>
        <dbReference type="Proteomes" id="UP000001861"/>
    </source>
</evidence>
<dbReference type="InterPro" id="IPR049625">
    <property type="entry name" value="Glyco_transf_61_cat"/>
</dbReference>
<dbReference type="HOGENOM" id="CLU_033167_0_0_1"/>
<keyword evidence="6" id="KW-0472">Membrane</keyword>
<dbReference type="VEuPathDB" id="FungiDB:CC1G_15016"/>
<dbReference type="PANTHER" id="PTHR20961">
    <property type="entry name" value="GLYCOSYLTRANSFERASE"/>
    <property type="match status" value="1"/>
</dbReference>
<dbReference type="OMA" id="LFFGFWR"/>
<sequence length="509" mass="56943">MASAAPTKREILIVTTLLIIFLLFSNLKTSPADLLAATRLVSRPTTFDEGGDGSAVLVGKPPILDIPERPHQPFGTRLTWDSGASSGGDSGKGGKAAGAGSGRPPETKIVAHTPGWTIFDRLYILKGVVYIVSDEPTSVPDVQFIYSKGLYIQNGAAAEESRLPTDKEIRVISTYEAKRLFGTGAQVIDGVNFLINDPPQFITHYYHWSAELWFGFWRTYTSLDPSIPESGNTTLPPARRLIFNNLDNFHWRDYASMNEWVLRSSFPSVTMEFKDDWIDRAEMARPFVFERVVLADRSAAMLSFNFARWQRTAASPFGLPGSVNWWMPIRNNVVQFAGLDPSVGGGTTSTPVITYISRQKWGRRMLLPEDHDRLVRALERLNREYGYEVNIVNAEDMSRQEQIRLAARTTIMMGVHGNGLTSLIWMKPSPRATVMEFFYPGGFAHDYEYTTRALGMIHYGFWNNTHFTSPALPTPKYVPGFQGNEIPIDGDAVARLCVERLSLVSELDD</sequence>
<accession>D6RP68</accession>
<dbReference type="InterPro" id="IPR007657">
    <property type="entry name" value="Glycosyltransferase_61"/>
</dbReference>
<dbReference type="GO" id="GO:0016020">
    <property type="term" value="C:membrane"/>
    <property type="evidence" value="ECO:0007669"/>
    <property type="project" value="UniProtKB-SubCell"/>
</dbReference>
<reference evidence="10 11" key="1">
    <citation type="journal article" date="2010" name="Proc. Natl. Acad. Sci. U.S.A.">
        <title>Insights into evolution of multicellular fungi from the assembled chromosomes of the mushroom Coprinopsis cinerea (Coprinus cinereus).</title>
        <authorList>
            <person name="Stajich J.E."/>
            <person name="Wilke S.K."/>
            <person name="Ahren D."/>
            <person name="Au C.H."/>
            <person name="Birren B.W."/>
            <person name="Borodovsky M."/>
            <person name="Burns C."/>
            <person name="Canback B."/>
            <person name="Casselton L.A."/>
            <person name="Cheng C.K."/>
            <person name="Deng J."/>
            <person name="Dietrich F.S."/>
            <person name="Fargo D.C."/>
            <person name="Farman M.L."/>
            <person name="Gathman A.C."/>
            <person name="Goldberg J."/>
            <person name="Guigo R."/>
            <person name="Hoegger P.J."/>
            <person name="Hooker J.B."/>
            <person name="Huggins A."/>
            <person name="James T.Y."/>
            <person name="Kamada T."/>
            <person name="Kilaru S."/>
            <person name="Kodira C."/>
            <person name="Kues U."/>
            <person name="Kupfer D."/>
            <person name="Kwan H.S."/>
            <person name="Lomsadze A."/>
            <person name="Li W."/>
            <person name="Lilly W.W."/>
            <person name="Ma L.J."/>
            <person name="Mackey A.J."/>
            <person name="Manning G."/>
            <person name="Martin F."/>
            <person name="Muraguchi H."/>
            <person name="Natvig D.O."/>
            <person name="Palmerini H."/>
            <person name="Ramesh M.A."/>
            <person name="Rehmeyer C.J."/>
            <person name="Roe B.A."/>
            <person name="Shenoy N."/>
            <person name="Stanke M."/>
            <person name="Ter-Hovhannisyan V."/>
            <person name="Tunlid A."/>
            <person name="Velagapudi R."/>
            <person name="Vision T.J."/>
            <person name="Zeng Q."/>
            <person name="Zolan M.E."/>
            <person name="Pukkila P.J."/>
        </authorList>
    </citation>
    <scope>NUCLEOTIDE SEQUENCE [LARGE SCALE GENOMIC DNA]</scope>
    <source>
        <strain evidence="11">Okayama-7 / 130 / ATCC MYA-4618 / FGSC 9003</strain>
    </source>
</reference>
<organism evidence="10 11">
    <name type="scientific">Coprinopsis cinerea (strain Okayama-7 / 130 / ATCC MYA-4618 / FGSC 9003)</name>
    <name type="common">Inky cap fungus</name>
    <name type="synonym">Hormographiella aspergillata</name>
    <dbReference type="NCBI Taxonomy" id="240176"/>
    <lineage>
        <taxon>Eukaryota</taxon>
        <taxon>Fungi</taxon>
        <taxon>Dikarya</taxon>
        <taxon>Basidiomycota</taxon>
        <taxon>Agaricomycotina</taxon>
        <taxon>Agaricomycetes</taxon>
        <taxon>Agaricomycetidae</taxon>
        <taxon>Agaricales</taxon>
        <taxon>Agaricineae</taxon>
        <taxon>Psathyrellaceae</taxon>
        <taxon>Coprinopsis</taxon>
    </lineage>
</organism>
<keyword evidence="3" id="KW-0808">Transferase</keyword>
<evidence type="ECO:0000256" key="2">
    <source>
        <dbReference type="ARBA" id="ARBA00022676"/>
    </source>
</evidence>
<evidence type="ECO:0000256" key="8">
    <source>
        <dbReference type="SAM" id="MobiDB-lite"/>
    </source>
</evidence>
<keyword evidence="7" id="KW-0325">Glycoprotein</keyword>
<evidence type="ECO:0000259" key="9">
    <source>
        <dbReference type="Pfam" id="PF04577"/>
    </source>
</evidence>
<dbReference type="EMBL" id="AACS02000008">
    <property type="protein sequence ID" value="EFI27191.1"/>
    <property type="molecule type" value="Genomic_DNA"/>
</dbReference>
<proteinExistence type="predicted"/>
<feature type="domain" description="Glycosyltransferase 61 catalytic" evidence="9">
    <location>
        <begin position="287"/>
        <end position="429"/>
    </location>
</feature>
<dbReference type="GO" id="GO:0035269">
    <property type="term" value="P:protein O-linked glycosylation via mannose"/>
    <property type="evidence" value="ECO:0007669"/>
    <property type="project" value="TreeGrafter"/>
</dbReference>
<dbReference type="Proteomes" id="UP000001861">
    <property type="component" value="Unassembled WGS sequence"/>
</dbReference>
<comment type="subcellular location">
    <subcellularLocation>
        <location evidence="1">Membrane</location>
        <topology evidence="1">Single-pass membrane protein</topology>
    </subcellularLocation>
</comment>
<dbReference type="RefSeq" id="XP_002910685.1">
    <property type="nucleotide sequence ID" value="XM_002910639.1"/>
</dbReference>
<evidence type="ECO:0000256" key="4">
    <source>
        <dbReference type="ARBA" id="ARBA00022692"/>
    </source>
</evidence>
<evidence type="ECO:0000313" key="10">
    <source>
        <dbReference type="EMBL" id="EFI27191.1"/>
    </source>
</evidence>
<dbReference type="PANTHER" id="PTHR20961:SF38">
    <property type="entry name" value="PROTEIN O-LINKED-MANNOSE BETA-1,4-N-ACETYLGLUCOSAMINYLTRANSFERASE 2"/>
    <property type="match status" value="1"/>
</dbReference>
<evidence type="ECO:0000256" key="3">
    <source>
        <dbReference type="ARBA" id="ARBA00022679"/>
    </source>
</evidence>
<name>D6RP68_COPC7</name>
<protein>
    <recommendedName>
        <fullName evidence="9">Glycosyltransferase 61 catalytic domain-containing protein</fullName>
    </recommendedName>
</protein>
<comment type="caution">
    <text evidence="10">The sequence shown here is derived from an EMBL/GenBank/DDBJ whole genome shotgun (WGS) entry which is preliminary data.</text>
</comment>
<feature type="region of interest" description="Disordered" evidence="8">
    <location>
        <begin position="68"/>
        <end position="107"/>
    </location>
</feature>
<feature type="compositionally biased region" description="Gly residues" evidence="8">
    <location>
        <begin position="85"/>
        <end position="101"/>
    </location>
</feature>
<keyword evidence="5" id="KW-1133">Transmembrane helix</keyword>
<evidence type="ECO:0000256" key="6">
    <source>
        <dbReference type="ARBA" id="ARBA00023136"/>
    </source>
</evidence>
<gene>
    <name evidence="10" type="ORF">CC1G_15016</name>
</gene>
<keyword evidence="2" id="KW-0328">Glycosyltransferase</keyword>
<dbReference type="eggNOG" id="ENOG502SC68">
    <property type="taxonomic scope" value="Eukaryota"/>
</dbReference>
<dbReference type="GO" id="GO:0005783">
    <property type="term" value="C:endoplasmic reticulum"/>
    <property type="evidence" value="ECO:0007669"/>
    <property type="project" value="TreeGrafter"/>
</dbReference>
<dbReference type="KEGG" id="cci:CC1G_15016"/>
<evidence type="ECO:0000256" key="1">
    <source>
        <dbReference type="ARBA" id="ARBA00004167"/>
    </source>
</evidence>
<keyword evidence="4" id="KW-0812">Transmembrane</keyword>
<dbReference type="Pfam" id="PF04577">
    <property type="entry name" value="Glyco_transf_61"/>
    <property type="match status" value="1"/>
</dbReference>